<dbReference type="InterPro" id="IPR014984">
    <property type="entry name" value="HopJ"/>
</dbReference>
<dbReference type="Pfam" id="PF08888">
    <property type="entry name" value="HopJ"/>
    <property type="match status" value="1"/>
</dbReference>
<gene>
    <name evidence="1" type="ORF">AO384_0966</name>
</gene>
<dbReference type="OrthoDB" id="9790826at2"/>
<evidence type="ECO:0000313" key="1">
    <source>
        <dbReference type="EMBL" id="OAU96278.1"/>
    </source>
</evidence>
<proteinExistence type="predicted"/>
<name>A0A198UIJ9_MORCA</name>
<dbReference type="EMBL" id="LXHC01000019">
    <property type="protein sequence ID" value="OAU96278.1"/>
    <property type="molecule type" value="Genomic_DNA"/>
</dbReference>
<reference evidence="1 2" key="1">
    <citation type="journal article" date="2016" name="Genome Biol. Evol.">
        <title>Comparative Genomic Analyses of the Moraxella catarrhalis Serosensitive and Seroresistant Lineages Demonstrate Their Independent Evolution.</title>
        <authorList>
            <person name="Earl J.P."/>
            <person name="de Vries S.P."/>
            <person name="Ahmed A."/>
            <person name="Powell E."/>
            <person name="Schultz M.P."/>
            <person name="Hermans P.W."/>
            <person name="Hill D.J."/>
            <person name="Zhou Z."/>
            <person name="Constantinidou C.I."/>
            <person name="Hu F.Z."/>
            <person name="Bootsma H.J."/>
            <person name="Ehrlich G.D."/>
        </authorList>
    </citation>
    <scope>NUCLEOTIDE SEQUENCE [LARGE SCALE GENOMIC DNA]</scope>
    <source>
        <strain evidence="1 2">Z7542</strain>
    </source>
</reference>
<dbReference type="InterPro" id="IPR038604">
    <property type="entry name" value="HopJ_sf"/>
</dbReference>
<keyword evidence="2" id="KW-1185">Reference proteome</keyword>
<accession>A0A198UIJ9</accession>
<organism evidence="1 2">
    <name type="scientific">Moraxella catarrhalis</name>
    <name type="common">Branhamella catarrhalis</name>
    <dbReference type="NCBI Taxonomy" id="480"/>
    <lineage>
        <taxon>Bacteria</taxon>
        <taxon>Pseudomonadati</taxon>
        <taxon>Pseudomonadota</taxon>
        <taxon>Gammaproteobacteria</taxon>
        <taxon>Moraxellales</taxon>
        <taxon>Moraxellaceae</taxon>
        <taxon>Moraxella</taxon>
    </lineage>
</organism>
<dbReference type="AlphaFoldDB" id="A0A198UIJ9"/>
<dbReference type="PATRIC" id="fig|480.237.peg.1986"/>
<protein>
    <submittedName>
        <fullName evidence="1">Type III effector HopPmaJ</fullName>
    </submittedName>
</protein>
<dbReference type="Proteomes" id="UP000078228">
    <property type="component" value="Unassembled WGS sequence"/>
</dbReference>
<dbReference type="RefSeq" id="WP_064609708.1">
    <property type="nucleotide sequence ID" value="NZ_LXHB01000003.1"/>
</dbReference>
<comment type="caution">
    <text evidence="1">The sequence shown here is derived from an EMBL/GenBank/DDBJ whole genome shotgun (WGS) entry which is preliminary data.</text>
</comment>
<sequence length="115" mass="12730">MKTTEISRILAGIESNQLTFNDVLAFIDAHYNYQPIDFSNGEVTNPAGINEGSAKVLSLAKLHGLNKVDTLKLFAEHYRTVQNTPQGIDHANIRNFMRYGWAGVGMPINALTPKN</sequence>
<evidence type="ECO:0000313" key="2">
    <source>
        <dbReference type="Proteomes" id="UP000078228"/>
    </source>
</evidence>
<dbReference type="Gene3D" id="3.20.160.10">
    <property type="entry name" value="vpa0580 domain like"/>
    <property type="match status" value="1"/>
</dbReference>